<protein>
    <recommendedName>
        <fullName evidence="3">Class I SAM-dependent methyltransferase</fullName>
    </recommendedName>
</protein>
<dbReference type="Proteomes" id="UP001156905">
    <property type="component" value="Unassembled WGS sequence"/>
</dbReference>
<dbReference type="InterPro" id="IPR029063">
    <property type="entry name" value="SAM-dependent_MTases_sf"/>
</dbReference>
<proteinExistence type="predicted"/>
<dbReference type="SUPFAM" id="SSF53335">
    <property type="entry name" value="S-adenosyl-L-methionine-dependent methyltransferases"/>
    <property type="match status" value="1"/>
</dbReference>
<dbReference type="RefSeq" id="WP_284274168.1">
    <property type="nucleotide sequence ID" value="NZ_BSOW01000041.1"/>
</dbReference>
<gene>
    <name evidence="1" type="ORF">GCM10007857_77610</name>
</gene>
<dbReference type="EMBL" id="BSOW01000041">
    <property type="protein sequence ID" value="GLR91045.1"/>
    <property type="molecule type" value="Genomic_DNA"/>
</dbReference>
<comment type="caution">
    <text evidence="1">The sequence shown here is derived from an EMBL/GenBank/DDBJ whole genome shotgun (WGS) entry which is preliminary data.</text>
</comment>
<name>A0ABQ6BDQ8_9BRAD</name>
<evidence type="ECO:0008006" key="3">
    <source>
        <dbReference type="Google" id="ProtNLM"/>
    </source>
</evidence>
<sequence length="233" mass="26137">MTHSLETLRKRIGRLPVLGPMAKQLYRAIVPNRFSSSEYWEQRYARGGNSGAGSYGRLAQFKAETINKFVEGRGVRTIIEFGSGDGAQLELARYPTYTGVDVSASAIELCKTKFKDDPSKQFLLASTGDASKARAELAMSLDVIYHLVEDTAYDAYMNCLVAAAEKYICIYSSNIVKLAPADHVRHRVFTEWIAANAPTWKLIKKVNNPFPEDSGNPDHTSWADFYFYERLQS</sequence>
<organism evidence="1 2">
    <name type="scientific">Bradyrhizobium iriomotense</name>
    <dbReference type="NCBI Taxonomy" id="441950"/>
    <lineage>
        <taxon>Bacteria</taxon>
        <taxon>Pseudomonadati</taxon>
        <taxon>Pseudomonadota</taxon>
        <taxon>Alphaproteobacteria</taxon>
        <taxon>Hyphomicrobiales</taxon>
        <taxon>Nitrobacteraceae</taxon>
        <taxon>Bradyrhizobium</taxon>
    </lineage>
</organism>
<keyword evidence="2" id="KW-1185">Reference proteome</keyword>
<evidence type="ECO:0000313" key="2">
    <source>
        <dbReference type="Proteomes" id="UP001156905"/>
    </source>
</evidence>
<accession>A0ABQ6BDQ8</accession>
<dbReference type="Gene3D" id="3.40.50.150">
    <property type="entry name" value="Vaccinia Virus protein VP39"/>
    <property type="match status" value="1"/>
</dbReference>
<reference evidence="2" key="1">
    <citation type="journal article" date="2019" name="Int. J. Syst. Evol. Microbiol.">
        <title>The Global Catalogue of Microorganisms (GCM) 10K type strain sequencing project: providing services to taxonomists for standard genome sequencing and annotation.</title>
        <authorList>
            <consortium name="The Broad Institute Genomics Platform"/>
            <consortium name="The Broad Institute Genome Sequencing Center for Infectious Disease"/>
            <person name="Wu L."/>
            <person name="Ma J."/>
        </authorList>
    </citation>
    <scope>NUCLEOTIDE SEQUENCE [LARGE SCALE GENOMIC DNA]</scope>
    <source>
        <strain evidence="2">NBRC 102520</strain>
    </source>
</reference>
<evidence type="ECO:0000313" key="1">
    <source>
        <dbReference type="EMBL" id="GLR91045.1"/>
    </source>
</evidence>